<gene>
    <name evidence="1" type="ORF">NYO99_15250</name>
</gene>
<protein>
    <submittedName>
        <fullName evidence="1">Uncharacterized protein</fullName>
    </submittedName>
</protein>
<keyword evidence="2" id="KW-1185">Reference proteome</keyword>
<dbReference type="Proteomes" id="UP001076464">
    <property type="component" value="Unassembled WGS sequence"/>
</dbReference>
<accession>A0ACC6CDA3</accession>
<name>A0ACC6CDA3_9BURK</name>
<organism evidence="1 2">
    <name type="scientific">Roseateles hydrophilus</name>
    <dbReference type="NCBI Taxonomy" id="2975054"/>
    <lineage>
        <taxon>Bacteria</taxon>
        <taxon>Pseudomonadati</taxon>
        <taxon>Pseudomonadota</taxon>
        <taxon>Betaproteobacteria</taxon>
        <taxon>Burkholderiales</taxon>
        <taxon>Sphaerotilaceae</taxon>
        <taxon>Roseateles</taxon>
    </lineage>
</organism>
<evidence type="ECO:0000313" key="2">
    <source>
        <dbReference type="Proteomes" id="UP001076464"/>
    </source>
</evidence>
<reference evidence="1" key="1">
    <citation type="submission" date="2022-08" db="EMBL/GenBank/DDBJ databases">
        <title>Genome sequencing of Pelomonas sp. UHG3.</title>
        <authorList>
            <person name="So Y."/>
        </authorList>
    </citation>
    <scope>NUCLEOTIDE SEQUENCE</scope>
    <source>
        <strain evidence="1">UHG3</strain>
    </source>
</reference>
<evidence type="ECO:0000313" key="1">
    <source>
        <dbReference type="EMBL" id="MCY4746340.1"/>
    </source>
</evidence>
<dbReference type="EMBL" id="JAPPUY010000004">
    <property type="protein sequence ID" value="MCY4746340.1"/>
    <property type="molecule type" value="Genomic_DNA"/>
</dbReference>
<sequence>MKTIARVLIVSALVAAQGVAVAGPRHYDRHHHHHHHHGHHRPNGAAVGAVVLGLALAVPLIAMARQADRAERAPEVVYTPPPPAPLPPATVYVPSRSAPVIYPRQGQSLEQQEYDSRECNRWATTQSAAMADAGVFQRAVEACMDGRGYTLR</sequence>
<proteinExistence type="predicted"/>
<comment type="caution">
    <text evidence="1">The sequence shown here is derived from an EMBL/GenBank/DDBJ whole genome shotgun (WGS) entry which is preliminary data.</text>
</comment>